<name>A0A7Y9J0V6_9ACTN</name>
<sequence length="211" mass="23222">MTPRPHVSREPSTRRAEPPASLRDRTRQAMREEVSAVAFRLFAEQGFDATTVEQIAAEAGLSRATFFRYFGTKDDVVLDAFARSGHEVTKALRTRPDDEHPWTSLRRSFDVITDAELDDPEGTRKFMALLSDACALMTRQWEKTQGWESQMAPEIARRLPDGSQLRAHVMAAAAISCLDAATDAWTAGGGEASLAQLLDQAMTALGDLNPA</sequence>
<protein>
    <submittedName>
        <fullName evidence="7">AcrR family transcriptional regulator</fullName>
    </submittedName>
</protein>
<dbReference type="Pfam" id="PF00440">
    <property type="entry name" value="TetR_N"/>
    <property type="match status" value="1"/>
</dbReference>
<keyword evidence="3" id="KW-0804">Transcription</keyword>
<evidence type="ECO:0000256" key="5">
    <source>
        <dbReference type="SAM" id="MobiDB-lite"/>
    </source>
</evidence>
<dbReference type="RefSeq" id="WP_218884990.1">
    <property type="nucleotide sequence ID" value="NZ_BAAAGN010000012.1"/>
</dbReference>
<feature type="domain" description="HTH tetR-type" evidence="6">
    <location>
        <begin position="28"/>
        <end position="88"/>
    </location>
</feature>
<dbReference type="InterPro" id="IPR009057">
    <property type="entry name" value="Homeodomain-like_sf"/>
</dbReference>
<dbReference type="SUPFAM" id="SSF46689">
    <property type="entry name" value="Homeodomain-like"/>
    <property type="match status" value="1"/>
</dbReference>
<dbReference type="InterPro" id="IPR050109">
    <property type="entry name" value="HTH-type_TetR-like_transc_reg"/>
</dbReference>
<reference evidence="7 8" key="1">
    <citation type="submission" date="2020-07" db="EMBL/GenBank/DDBJ databases">
        <title>Sequencing the genomes of 1000 actinobacteria strains.</title>
        <authorList>
            <person name="Klenk H.-P."/>
        </authorList>
    </citation>
    <scope>NUCLEOTIDE SEQUENCE [LARGE SCALE GENOMIC DNA]</scope>
    <source>
        <strain evidence="7 8">DSM 7487</strain>
    </source>
</reference>
<dbReference type="PRINTS" id="PR00455">
    <property type="entry name" value="HTHTETR"/>
</dbReference>
<dbReference type="Gene3D" id="1.10.357.10">
    <property type="entry name" value="Tetracycline Repressor, domain 2"/>
    <property type="match status" value="1"/>
</dbReference>
<comment type="caution">
    <text evidence="7">The sequence shown here is derived from an EMBL/GenBank/DDBJ whole genome shotgun (WGS) entry which is preliminary data.</text>
</comment>
<organism evidence="7 8">
    <name type="scientific">Kineococcus aurantiacus</name>
    <dbReference type="NCBI Taxonomy" id="37633"/>
    <lineage>
        <taxon>Bacteria</taxon>
        <taxon>Bacillati</taxon>
        <taxon>Actinomycetota</taxon>
        <taxon>Actinomycetes</taxon>
        <taxon>Kineosporiales</taxon>
        <taxon>Kineosporiaceae</taxon>
        <taxon>Kineococcus</taxon>
    </lineage>
</organism>
<dbReference type="EMBL" id="JACCBB010000001">
    <property type="protein sequence ID" value="NYD22596.1"/>
    <property type="molecule type" value="Genomic_DNA"/>
</dbReference>
<evidence type="ECO:0000313" key="8">
    <source>
        <dbReference type="Proteomes" id="UP000521922"/>
    </source>
</evidence>
<keyword evidence="2 4" id="KW-0238">DNA-binding</keyword>
<accession>A0A7Y9J0V6</accession>
<evidence type="ECO:0000259" key="6">
    <source>
        <dbReference type="PROSITE" id="PS50977"/>
    </source>
</evidence>
<proteinExistence type="predicted"/>
<dbReference type="InterPro" id="IPR023772">
    <property type="entry name" value="DNA-bd_HTH_TetR-type_CS"/>
</dbReference>
<evidence type="ECO:0000256" key="1">
    <source>
        <dbReference type="ARBA" id="ARBA00023015"/>
    </source>
</evidence>
<gene>
    <name evidence="7" type="ORF">BJ968_002136</name>
</gene>
<keyword evidence="8" id="KW-1185">Reference proteome</keyword>
<dbReference type="InterPro" id="IPR001647">
    <property type="entry name" value="HTH_TetR"/>
</dbReference>
<feature type="DNA-binding region" description="H-T-H motif" evidence="4">
    <location>
        <begin position="51"/>
        <end position="70"/>
    </location>
</feature>
<evidence type="ECO:0000256" key="3">
    <source>
        <dbReference type="ARBA" id="ARBA00023163"/>
    </source>
</evidence>
<dbReference type="PANTHER" id="PTHR30055">
    <property type="entry name" value="HTH-TYPE TRANSCRIPTIONAL REGULATOR RUTR"/>
    <property type="match status" value="1"/>
</dbReference>
<feature type="region of interest" description="Disordered" evidence="5">
    <location>
        <begin position="1"/>
        <end position="26"/>
    </location>
</feature>
<dbReference type="GO" id="GO:0000976">
    <property type="term" value="F:transcription cis-regulatory region binding"/>
    <property type="evidence" value="ECO:0007669"/>
    <property type="project" value="TreeGrafter"/>
</dbReference>
<dbReference type="InterPro" id="IPR041347">
    <property type="entry name" value="MftR_C"/>
</dbReference>
<dbReference type="PANTHER" id="PTHR30055:SF234">
    <property type="entry name" value="HTH-TYPE TRANSCRIPTIONAL REGULATOR BETI"/>
    <property type="match status" value="1"/>
</dbReference>
<evidence type="ECO:0000256" key="4">
    <source>
        <dbReference type="PROSITE-ProRule" id="PRU00335"/>
    </source>
</evidence>
<dbReference type="PROSITE" id="PS01081">
    <property type="entry name" value="HTH_TETR_1"/>
    <property type="match status" value="1"/>
</dbReference>
<evidence type="ECO:0000313" key="7">
    <source>
        <dbReference type="EMBL" id="NYD22596.1"/>
    </source>
</evidence>
<dbReference type="Gene3D" id="1.10.10.60">
    <property type="entry name" value="Homeodomain-like"/>
    <property type="match status" value="1"/>
</dbReference>
<feature type="compositionally biased region" description="Basic and acidic residues" evidence="5">
    <location>
        <begin position="7"/>
        <end position="26"/>
    </location>
</feature>
<keyword evidence="1" id="KW-0805">Transcription regulation</keyword>
<dbReference type="GO" id="GO:0003700">
    <property type="term" value="F:DNA-binding transcription factor activity"/>
    <property type="evidence" value="ECO:0007669"/>
    <property type="project" value="TreeGrafter"/>
</dbReference>
<dbReference type="AlphaFoldDB" id="A0A7Y9J0V6"/>
<dbReference type="Proteomes" id="UP000521922">
    <property type="component" value="Unassembled WGS sequence"/>
</dbReference>
<dbReference type="Pfam" id="PF17754">
    <property type="entry name" value="TetR_C_14"/>
    <property type="match status" value="1"/>
</dbReference>
<evidence type="ECO:0000256" key="2">
    <source>
        <dbReference type="ARBA" id="ARBA00023125"/>
    </source>
</evidence>
<dbReference type="PROSITE" id="PS50977">
    <property type="entry name" value="HTH_TETR_2"/>
    <property type="match status" value="1"/>
</dbReference>